<accession>A0A059FC15</accession>
<evidence type="ECO:0000256" key="1">
    <source>
        <dbReference type="SAM" id="Phobius"/>
    </source>
</evidence>
<sequence>MFDQYWNSASLLRASLISAGIPEDVAELVTAKTRDNSEVMSTVFVAGLPSAAAGIVVAGVAYLFVGYLVGLGYISPNFAIFYVPQLAALTTIMGVQLWLAQVWDDLRYIMFVRIALNQGTLGVGMLCAPAIRSASGLHGGDYVRKVVSLPLQIPVRVFGGVTVAVLCFSLF</sequence>
<dbReference type="Proteomes" id="UP000024816">
    <property type="component" value="Unassembled WGS sequence"/>
</dbReference>
<dbReference type="RefSeq" id="WP_035582063.1">
    <property type="nucleotide sequence ID" value="NZ_ARYJ01000006.1"/>
</dbReference>
<feature type="transmembrane region" description="Helical" evidence="1">
    <location>
        <begin position="79"/>
        <end position="99"/>
    </location>
</feature>
<evidence type="ECO:0000313" key="2">
    <source>
        <dbReference type="EMBL" id="KCZ88081.1"/>
    </source>
</evidence>
<dbReference type="AlphaFoldDB" id="A0A059FC15"/>
<feature type="transmembrane region" description="Helical" evidence="1">
    <location>
        <begin position="151"/>
        <end position="170"/>
    </location>
</feature>
<proteinExistence type="predicted"/>
<dbReference type="STRING" id="1280952.HJA_10880"/>
<protein>
    <submittedName>
        <fullName evidence="2">Uncharacterized protein</fullName>
    </submittedName>
</protein>
<name>A0A059FC15_9PROT</name>
<organism evidence="2 3">
    <name type="scientific">Hyphomonas jannaschiana VP2</name>
    <dbReference type="NCBI Taxonomy" id="1280952"/>
    <lineage>
        <taxon>Bacteria</taxon>
        <taxon>Pseudomonadati</taxon>
        <taxon>Pseudomonadota</taxon>
        <taxon>Alphaproteobacteria</taxon>
        <taxon>Hyphomonadales</taxon>
        <taxon>Hyphomonadaceae</taxon>
        <taxon>Hyphomonas</taxon>
    </lineage>
</organism>
<evidence type="ECO:0000313" key="3">
    <source>
        <dbReference type="Proteomes" id="UP000024816"/>
    </source>
</evidence>
<reference evidence="2 3" key="1">
    <citation type="journal article" date="2014" name="Antonie Van Leeuwenhoek">
        <title>Hyphomonas beringensis sp. nov. and Hyphomonas chukchiensis sp. nov., isolated from surface seawater of the Bering Sea and Chukchi Sea.</title>
        <authorList>
            <person name="Li C."/>
            <person name="Lai Q."/>
            <person name="Li G."/>
            <person name="Dong C."/>
            <person name="Wang J."/>
            <person name="Liao Y."/>
            <person name="Shao Z."/>
        </authorList>
    </citation>
    <scope>NUCLEOTIDE SEQUENCE [LARGE SCALE GENOMIC DNA]</scope>
    <source>
        <strain evidence="2 3">VP2</strain>
    </source>
</reference>
<comment type="caution">
    <text evidence="2">The sequence shown here is derived from an EMBL/GenBank/DDBJ whole genome shotgun (WGS) entry which is preliminary data.</text>
</comment>
<feature type="transmembrane region" description="Helical" evidence="1">
    <location>
        <begin position="42"/>
        <end position="67"/>
    </location>
</feature>
<keyword evidence="1" id="KW-1133">Transmembrane helix</keyword>
<keyword evidence="3" id="KW-1185">Reference proteome</keyword>
<keyword evidence="1" id="KW-0472">Membrane</keyword>
<feature type="transmembrane region" description="Helical" evidence="1">
    <location>
        <begin position="111"/>
        <end position="131"/>
    </location>
</feature>
<gene>
    <name evidence="2" type="ORF">HJA_10880</name>
</gene>
<keyword evidence="1" id="KW-0812">Transmembrane</keyword>
<dbReference type="EMBL" id="ARYJ01000006">
    <property type="protein sequence ID" value="KCZ88081.1"/>
    <property type="molecule type" value="Genomic_DNA"/>
</dbReference>